<dbReference type="InterPro" id="IPR013785">
    <property type="entry name" value="Aldolase_TIM"/>
</dbReference>
<dbReference type="EMBL" id="KN846952">
    <property type="protein sequence ID" value="KIV83146.1"/>
    <property type="molecule type" value="Genomic_DNA"/>
</dbReference>
<comment type="catalytic activity">
    <reaction evidence="1">
        <text>Hydrolysis of terminal, non-reducing alpha-D-galactose residues in alpha-D-galactosides, including galactose oligosaccharides, galactomannans and galactolipids.</text>
        <dbReference type="EC" id="3.2.1.22"/>
    </reaction>
</comment>
<evidence type="ECO:0000256" key="2">
    <source>
        <dbReference type="ARBA" id="ARBA00012755"/>
    </source>
</evidence>
<dbReference type="Proteomes" id="UP000053599">
    <property type="component" value="Unassembled WGS sequence"/>
</dbReference>
<dbReference type="PANTHER" id="PTHR35273">
    <property type="entry name" value="ALPHA-1,4 POLYGALACTOSAMINIDASE, PUTATIVE (AFU_ORTHOLOGUE AFUA_3G07890)-RELATED"/>
    <property type="match status" value="1"/>
</dbReference>
<reference evidence="5 6" key="1">
    <citation type="submission" date="2015-01" db="EMBL/GenBank/DDBJ databases">
        <title>The Genome Sequence of Exophiala sideris CBS121828.</title>
        <authorList>
            <consortium name="The Broad Institute Genomics Platform"/>
            <person name="Cuomo C."/>
            <person name="de Hoog S."/>
            <person name="Gorbushina A."/>
            <person name="Stielow B."/>
            <person name="Teixiera M."/>
            <person name="Abouelleil A."/>
            <person name="Chapman S.B."/>
            <person name="Priest M."/>
            <person name="Young S.K."/>
            <person name="Wortman J."/>
            <person name="Nusbaum C."/>
            <person name="Birren B."/>
        </authorList>
    </citation>
    <scope>NUCLEOTIDE SEQUENCE [LARGE SCALE GENOMIC DNA]</scope>
    <source>
        <strain evidence="5 6">CBS 121828</strain>
    </source>
</reference>
<feature type="domain" description="Glycoside-hydrolase family GH114 TIM-barrel" evidence="4">
    <location>
        <begin position="36"/>
        <end position="268"/>
    </location>
</feature>
<accession>A0A0D1X615</accession>
<dbReference type="Gene3D" id="3.20.20.70">
    <property type="entry name" value="Aldolase class I"/>
    <property type="match status" value="1"/>
</dbReference>
<dbReference type="InterPro" id="IPR004352">
    <property type="entry name" value="GH114_TIM-barrel"/>
</dbReference>
<dbReference type="PANTHER" id="PTHR35273:SF2">
    <property type="entry name" value="ALPHA-GALACTOSIDASE"/>
    <property type="match status" value="1"/>
</dbReference>
<dbReference type="EC" id="3.2.1.22" evidence="2"/>
<feature type="chain" id="PRO_5002251211" description="alpha-galactosidase" evidence="3">
    <location>
        <begin position="26"/>
        <end position="276"/>
    </location>
</feature>
<evidence type="ECO:0000313" key="5">
    <source>
        <dbReference type="EMBL" id="KIV83146.1"/>
    </source>
</evidence>
<dbReference type="GO" id="GO:0004557">
    <property type="term" value="F:alpha-galactosidase activity"/>
    <property type="evidence" value="ECO:0007669"/>
    <property type="project" value="UniProtKB-EC"/>
</dbReference>
<name>A0A0D1X615_9EURO</name>
<dbReference type="HOGENOM" id="CLU_051214_1_1_1"/>
<organism evidence="5 6">
    <name type="scientific">Exophiala sideris</name>
    <dbReference type="NCBI Taxonomy" id="1016849"/>
    <lineage>
        <taxon>Eukaryota</taxon>
        <taxon>Fungi</taxon>
        <taxon>Dikarya</taxon>
        <taxon>Ascomycota</taxon>
        <taxon>Pezizomycotina</taxon>
        <taxon>Eurotiomycetes</taxon>
        <taxon>Chaetothyriomycetidae</taxon>
        <taxon>Chaetothyriales</taxon>
        <taxon>Herpotrichiellaceae</taxon>
        <taxon>Exophiala</taxon>
    </lineage>
</organism>
<proteinExistence type="predicted"/>
<protein>
    <recommendedName>
        <fullName evidence="2">alpha-galactosidase</fullName>
        <ecNumber evidence="2">3.2.1.22</ecNumber>
    </recommendedName>
</protein>
<gene>
    <name evidence="5" type="ORF">PV11_05197</name>
</gene>
<keyword evidence="3" id="KW-0732">Signal</keyword>
<evidence type="ECO:0000256" key="3">
    <source>
        <dbReference type="SAM" id="SignalP"/>
    </source>
</evidence>
<dbReference type="STRING" id="1016849.A0A0D1X615"/>
<dbReference type="InterPro" id="IPR017853">
    <property type="entry name" value="GH"/>
</dbReference>
<evidence type="ECO:0000259" key="4">
    <source>
        <dbReference type="Pfam" id="PF03537"/>
    </source>
</evidence>
<sequence length="276" mass="30356">MESFPTLKCYALLVGLTSCLPVALASTLWQPAVGATWNIQLQNPLSTATTNGLSVWDIDLFDNSANIISAMQKKSSKVICYFSAGSYEPNRPDSSKFHKSDLGSELDGWPGEYWLDINSQNVRNIMLDRIKLAKQKGCDGIDPDNVDGYANDNGLDLTSADAVKYVEFLAEAAHEHNMSIGLKNAGGIIPDVINQMQWSVNEQCHAYDECSTFEPFIKQGKPVFHIEYPKGDKDNSESVPATKADKICSDSAAKKFSTILKNLNLDAWMQTCKNAS</sequence>
<evidence type="ECO:0000256" key="1">
    <source>
        <dbReference type="ARBA" id="ARBA00001255"/>
    </source>
</evidence>
<dbReference type="AlphaFoldDB" id="A0A0D1X615"/>
<feature type="signal peptide" evidence="3">
    <location>
        <begin position="1"/>
        <end position="25"/>
    </location>
</feature>
<dbReference type="SUPFAM" id="SSF51445">
    <property type="entry name" value="(Trans)glycosidases"/>
    <property type="match status" value="1"/>
</dbReference>
<evidence type="ECO:0000313" key="6">
    <source>
        <dbReference type="Proteomes" id="UP000053599"/>
    </source>
</evidence>
<dbReference type="Pfam" id="PF03537">
    <property type="entry name" value="Glyco_hydro_114"/>
    <property type="match status" value="1"/>
</dbReference>